<dbReference type="Pfam" id="PF06705">
    <property type="entry name" value="SF-assemblin"/>
    <property type="match status" value="1"/>
</dbReference>
<evidence type="ECO:0000313" key="7">
    <source>
        <dbReference type="EMBL" id="GIX61465.1"/>
    </source>
</evidence>
<reference evidence="7 8" key="1">
    <citation type="submission" date="2021-06" db="EMBL/GenBank/DDBJ databases">
        <title>Genome sequence of Babesia caballi.</title>
        <authorList>
            <person name="Yamagishi J."/>
            <person name="Kidaka T."/>
            <person name="Ochi A."/>
        </authorList>
    </citation>
    <scope>NUCLEOTIDE SEQUENCE [LARGE SCALE GENOMIC DNA]</scope>
    <source>
        <strain evidence="7">USDA-D6B2</strain>
    </source>
</reference>
<dbReference type="EMBL" id="BPLF01000001">
    <property type="protein sequence ID" value="GIX61465.1"/>
    <property type="molecule type" value="Genomic_DNA"/>
</dbReference>
<protein>
    <submittedName>
        <fullName evidence="7">SF-assemblin/beta giardin protein</fullName>
    </submittedName>
</protein>
<evidence type="ECO:0000256" key="5">
    <source>
        <dbReference type="ARBA" id="ARBA00023054"/>
    </source>
</evidence>
<accession>A0AAV4LNE1</accession>
<dbReference type="GeneID" id="94192948"/>
<comment type="subcellular location">
    <subcellularLocation>
        <location evidence="1">Cytoplasm</location>
        <location evidence="1">Cytoskeleton</location>
    </subcellularLocation>
</comment>
<keyword evidence="3" id="KW-0963">Cytoplasm</keyword>
<proteinExistence type="inferred from homology"/>
<dbReference type="Proteomes" id="UP001497744">
    <property type="component" value="Unassembled WGS sequence"/>
</dbReference>
<keyword evidence="8" id="KW-1185">Reference proteome</keyword>
<keyword evidence="6" id="KW-0206">Cytoskeleton</keyword>
<dbReference type="GO" id="GO:0005874">
    <property type="term" value="C:microtubule"/>
    <property type="evidence" value="ECO:0007669"/>
    <property type="project" value="UniProtKB-KW"/>
</dbReference>
<evidence type="ECO:0000256" key="3">
    <source>
        <dbReference type="ARBA" id="ARBA00022490"/>
    </source>
</evidence>
<sequence length="266" mass="30018">MAAEVAGAGPGKRLSTFQGQLKVLELAVAKEGERRKAEEEQKFKRITQHITKLSAKLRLEVKERLDAKEALQKTTFEAANRMLNDLQQKLPRRVNSIAVGGVDRMDILVGRCAAAEGTVNDLTQRISQSFDFKMLQNDLNDLHRNIKNDIAIKVDKDTSLVNKLMHMEYSIKSRLNDINFLGSESLKELRVEMARLSEWIASDVGPLSPQIMEEINTLKMALELAAKARKESDDGLFEAFEQIVRVLPRNIQIEANELRRMHAAAP</sequence>
<dbReference type="AlphaFoldDB" id="A0AAV4LNE1"/>
<dbReference type="GO" id="GO:0005200">
    <property type="term" value="F:structural constituent of cytoskeleton"/>
    <property type="evidence" value="ECO:0007669"/>
    <property type="project" value="InterPro"/>
</dbReference>
<comment type="caution">
    <text evidence="7">The sequence shown here is derived from an EMBL/GenBank/DDBJ whole genome shotgun (WGS) entry which is preliminary data.</text>
</comment>
<dbReference type="RefSeq" id="XP_067713536.1">
    <property type="nucleotide sequence ID" value="XM_067857435.1"/>
</dbReference>
<dbReference type="PANTHER" id="PTHR40412:SF1">
    <property type="entry name" value="SF-ASSEMBLIN"/>
    <property type="match status" value="1"/>
</dbReference>
<organism evidence="7 8">
    <name type="scientific">Babesia caballi</name>
    <dbReference type="NCBI Taxonomy" id="5871"/>
    <lineage>
        <taxon>Eukaryota</taxon>
        <taxon>Sar</taxon>
        <taxon>Alveolata</taxon>
        <taxon>Apicomplexa</taxon>
        <taxon>Aconoidasida</taxon>
        <taxon>Piroplasmida</taxon>
        <taxon>Babesiidae</taxon>
        <taxon>Babesia</taxon>
    </lineage>
</organism>
<evidence type="ECO:0000313" key="8">
    <source>
        <dbReference type="Proteomes" id="UP001497744"/>
    </source>
</evidence>
<gene>
    <name evidence="7" type="ORF">BcabD6B2_09000</name>
</gene>
<comment type="similarity">
    <text evidence="2">Belongs to the SF-assemblin family.</text>
</comment>
<evidence type="ECO:0000256" key="1">
    <source>
        <dbReference type="ARBA" id="ARBA00004245"/>
    </source>
</evidence>
<dbReference type="InterPro" id="IPR008374">
    <property type="entry name" value="SF_assemblin/giardin_b"/>
</dbReference>
<keyword evidence="4" id="KW-0493">Microtubule</keyword>
<dbReference type="PANTHER" id="PTHR40412">
    <property type="entry name" value="SF-ASSEMBLIN"/>
    <property type="match status" value="1"/>
</dbReference>
<keyword evidence="5" id="KW-0175">Coiled coil</keyword>
<name>A0AAV4LNE1_BABCB</name>
<evidence type="ECO:0000256" key="4">
    <source>
        <dbReference type="ARBA" id="ARBA00022701"/>
    </source>
</evidence>
<evidence type="ECO:0000256" key="2">
    <source>
        <dbReference type="ARBA" id="ARBA00005678"/>
    </source>
</evidence>
<evidence type="ECO:0000256" key="6">
    <source>
        <dbReference type="ARBA" id="ARBA00023212"/>
    </source>
</evidence>